<dbReference type="AlphaFoldDB" id="G5NAD8"/>
<gene>
    <name evidence="1" type="ORF">LTSEINV_1415</name>
</gene>
<dbReference type="Pfam" id="PF03864">
    <property type="entry name" value="Phage_cap_E"/>
    <property type="match status" value="1"/>
</dbReference>
<dbReference type="Gene3D" id="3.15.30.10">
    <property type="entry name" value="putative capsid protein of prophage domain like"/>
    <property type="match status" value="1"/>
</dbReference>
<sequence>MPDIDIFERRTMLEPVIQNFEPRRFLLRTFFPGISTFNTEKVDLDFVRGGRTMAPFVFGGRTMAPFMAPFVGKGYGSKTVERHGFETKTLRPPLVAPDLVTTAEHLLNRLPGENIYNAKTPQERAAEQLGKDLVELDDMVNRREEWMCSQVLFSGMVEIVGTGVEETVYFWPDNDADKPYLELTGDDLWTSAASDPLVNVRNWKRKVSLTSGFTPRVAVMGAKVVDAFVANEAISKYLDNRRKELGKIEPKDLEEGVTFYGTIEGVDFYGYDELVYNDVSGKTEPLVPEDKILLGAPGRGEMLYGAVVLADEAEKSFTLVESPRVPDTWVSRKPEGRFVAMKSAPLPNPGVADAYLVAKVV</sequence>
<organism evidence="1 2">
    <name type="scientific">Salmonella enterica subsp. enterica serovar Inverness str. R8-3668</name>
    <dbReference type="NCBI Taxonomy" id="913075"/>
    <lineage>
        <taxon>Bacteria</taxon>
        <taxon>Pseudomonadati</taxon>
        <taxon>Pseudomonadota</taxon>
        <taxon>Gammaproteobacteria</taxon>
        <taxon>Enterobacterales</taxon>
        <taxon>Enterobacteriaceae</taxon>
        <taxon>Salmonella</taxon>
    </lineage>
</organism>
<evidence type="ECO:0000313" key="2">
    <source>
        <dbReference type="Proteomes" id="UP000003532"/>
    </source>
</evidence>
<dbReference type="Proteomes" id="UP000003532">
    <property type="component" value="Unassembled WGS sequence"/>
</dbReference>
<evidence type="ECO:0000313" key="1">
    <source>
        <dbReference type="EMBL" id="EHC60461.1"/>
    </source>
</evidence>
<protein>
    <submittedName>
        <fullName evidence="1">Major head protein</fullName>
    </submittedName>
</protein>
<accession>G5NAD8</accession>
<name>G5NAD8_SALET</name>
<dbReference type="EMBL" id="AFCO01000493">
    <property type="protein sequence ID" value="EHC60461.1"/>
    <property type="molecule type" value="Genomic_DNA"/>
</dbReference>
<comment type="caution">
    <text evidence="1">The sequence shown here is derived from an EMBL/GenBank/DDBJ whole genome shotgun (WGS) entry which is preliminary data.</text>
</comment>
<reference evidence="1 2" key="1">
    <citation type="journal article" date="2011" name="BMC Genomics">
        <title>Genome sequencing reveals diversification of virulence factor content and possible host adaptation in distinct subpopulations of Salmonella enterica.</title>
        <authorList>
            <person name="den Bakker H.C."/>
            <person name="Moreno Switt A.I."/>
            <person name="Govoni G."/>
            <person name="Cummings C.A."/>
            <person name="Ranieri M.L."/>
            <person name="Degoricija L."/>
            <person name="Hoelzer K."/>
            <person name="Rodriguez-Rivera L.D."/>
            <person name="Brown S."/>
            <person name="Bolchacova E."/>
            <person name="Furtado M.R."/>
            <person name="Wiedmann M."/>
        </authorList>
    </citation>
    <scope>NUCLEOTIDE SEQUENCE [LARGE SCALE GENOMIC DNA]</scope>
    <source>
        <strain evidence="1 2">R8-3668</strain>
    </source>
</reference>
<proteinExistence type="predicted"/>
<dbReference type="InterPro" id="IPR005564">
    <property type="entry name" value="Major_capsid_GpE"/>
</dbReference>
<dbReference type="PATRIC" id="fig|913075.3.peg.1087"/>
<dbReference type="BioCyc" id="SENT913075:G120P-1137-MONOMER"/>
<dbReference type="Gene3D" id="3.30.1930.10">
    <property type="entry name" value="capsid protein of prophage domain"/>
    <property type="match status" value="1"/>
</dbReference>